<evidence type="ECO:0000313" key="2">
    <source>
        <dbReference type="EMBL" id="REJ04404.1"/>
    </source>
</evidence>
<feature type="transmembrane region" description="Helical" evidence="1">
    <location>
        <begin position="12"/>
        <end position="33"/>
    </location>
</feature>
<protein>
    <submittedName>
        <fullName evidence="2">Uncharacterized protein</fullName>
    </submittedName>
</protein>
<dbReference type="AlphaFoldDB" id="A0A371NQC9"/>
<accession>A0A371NQC9</accession>
<keyword evidence="1" id="KW-1133">Transmembrane helix</keyword>
<feature type="transmembrane region" description="Helical" evidence="1">
    <location>
        <begin position="175"/>
        <end position="197"/>
    </location>
</feature>
<keyword evidence="1" id="KW-0812">Transmembrane</keyword>
<dbReference type="Proteomes" id="UP000262172">
    <property type="component" value="Unassembled WGS sequence"/>
</dbReference>
<sequence>MLGGMPLVDPLTSTVLSAAIATALGVVLVLSMLNVRRPSTAIMAICAALVVAALVTVIISPPAAAPLLGVPIAVFGIAASTIGGNPFTRRALDIATGKRVRETEDGGILIVAAQTADPAHARTLMRGGTVIGYLERACTVLAIAVGFPEAIAAIIAVKGIGRFPELAESEARERFIIGTLASLSWAGALGAIIRLALG</sequence>
<name>A0A371NQC9_9MICO</name>
<keyword evidence="1" id="KW-0472">Membrane</keyword>
<reference evidence="2 3" key="1">
    <citation type="submission" date="2018-08" db="EMBL/GenBank/DDBJ databases">
        <title>Isolation, diversity and antifungal activity of Actinobacteria from cow dung.</title>
        <authorList>
            <person name="Ling L."/>
        </authorList>
    </citation>
    <scope>NUCLEOTIDE SEQUENCE [LARGE SCALE GENOMIC DNA]</scope>
    <source>
        <strain evidence="2 3">NEAU-LLE</strain>
    </source>
</reference>
<comment type="caution">
    <text evidence="2">The sequence shown here is derived from an EMBL/GenBank/DDBJ whole genome shotgun (WGS) entry which is preliminary data.</text>
</comment>
<keyword evidence="3" id="KW-1185">Reference proteome</keyword>
<evidence type="ECO:0000256" key="1">
    <source>
        <dbReference type="SAM" id="Phobius"/>
    </source>
</evidence>
<evidence type="ECO:0000313" key="3">
    <source>
        <dbReference type="Proteomes" id="UP000262172"/>
    </source>
</evidence>
<feature type="transmembrane region" description="Helical" evidence="1">
    <location>
        <begin position="65"/>
        <end position="84"/>
    </location>
</feature>
<feature type="transmembrane region" description="Helical" evidence="1">
    <location>
        <begin position="133"/>
        <end position="155"/>
    </location>
</feature>
<dbReference type="EMBL" id="QUAB01000047">
    <property type="protein sequence ID" value="REJ04404.1"/>
    <property type="molecule type" value="Genomic_DNA"/>
</dbReference>
<proteinExistence type="predicted"/>
<gene>
    <name evidence="2" type="ORF">DY023_16045</name>
</gene>
<organism evidence="2 3">
    <name type="scientific">Microbacterium bovistercoris</name>
    <dbReference type="NCBI Taxonomy" id="2293570"/>
    <lineage>
        <taxon>Bacteria</taxon>
        <taxon>Bacillati</taxon>
        <taxon>Actinomycetota</taxon>
        <taxon>Actinomycetes</taxon>
        <taxon>Micrococcales</taxon>
        <taxon>Microbacteriaceae</taxon>
        <taxon>Microbacterium</taxon>
    </lineage>
</organism>
<feature type="transmembrane region" description="Helical" evidence="1">
    <location>
        <begin position="40"/>
        <end position="59"/>
    </location>
</feature>